<evidence type="ECO:0000313" key="3">
    <source>
        <dbReference type="Proteomes" id="UP000249396"/>
    </source>
</evidence>
<protein>
    <submittedName>
        <fullName evidence="2">Uncharacterized protein</fullName>
    </submittedName>
</protein>
<gene>
    <name evidence="2" type="ORF">DM484_23355</name>
</gene>
<reference evidence="2 3" key="1">
    <citation type="journal article" date="2018" name="Aquat. Microb. Ecol.">
        <title>Gammaproteobacterial methanotrophs dominate.</title>
        <authorList>
            <person name="Rissanen A.J."/>
            <person name="Saarenheimo J."/>
            <person name="Tiirola M."/>
            <person name="Peura S."/>
            <person name="Aalto S.L."/>
            <person name="Karvinen A."/>
            <person name="Nykanen H."/>
        </authorList>
    </citation>
    <scope>NUCLEOTIDE SEQUENCE [LARGE SCALE GENOMIC DNA]</scope>
    <source>
        <strain evidence="2">AMbin10</strain>
    </source>
</reference>
<comment type="caution">
    <text evidence="2">The sequence shown here is derived from an EMBL/GenBank/DDBJ whole genome shotgun (WGS) entry which is preliminary data.</text>
</comment>
<name>A0A2W4SC01_9GAMM</name>
<accession>A0A2W4SC01</accession>
<organism evidence="2 3">
    <name type="scientific">Candidatus Methylumidiphilus alinenensis</name>
    <dbReference type="NCBI Taxonomy" id="2202197"/>
    <lineage>
        <taxon>Bacteria</taxon>
        <taxon>Pseudomonadati</taxon>
        <taxon>Pseudomonadota</taxon>
        <taxon>Gammaproteobacteria</taxon>
        <taxon>Methylococcales</taxon>
        <taxon>Candidatus Methylumidiphilus</taxon>
    </lineage>
</organism>
<evidence type="ECO:0000256" key="1">
    <source>
        <dbReference type="SAM" id="MobiDB-lite"/>
    </source>
</evidence>
<evidence type="ECO:0000313" key="2">
    <source>
        <dbReference type="EMBL" id="PZN73080.1"/>
    </source>
</evidence>
<dbReference type="EMBL" id="QJPH01000467">
    <property type="protein sequence ID" value="PZN73080.1"/>
    <property type="molecule type" value="Genomic_DNA"/>
</dbReference>
<sequence length="156" mass="16501">MAAPIAAGNTSKFGGEPPPPPEAKEEKPKEKHRASANAAGWCRKKNKTEGMGIPQIAEDGHRAHGKVSGFHIWLARPTPPVTRRPRGTKLYPDGFAGVSSLGIQMATSIVQPVNRGNDSGGNIVVYLPAIAAALALPRSAKPAGCFPPKEDPRREI</sequence>
<dbReference type="AlphaFoldDB" id="A0A2W4SC01"/>
<dbReference type="Proteomes" id="UP000249396">
    <property type="component" value="Unassembled WGS sequence"/>
</dbReference>
<feature type="region of interest" description="Disordered" evidence="1">
    <location>
        <begin position="1"/>
        <end position="47"/>
    </location>
</feature>
<proteinExistence type="predicted"/>